<organism evidence="3 4">
    <name type="scientific">Actinocrispum wychmicini</name>
    <dbReference type="NCBI Taxonomy" id="1213861"/>
    <lineage>
        <taxon>Bacteria</taxon>
        <taxon>Bacillati</taxon>
        <taxon>Actinomycetota</taxon>
        <taxon>Actinomycetes</taxon>
        <taxon>Pseudonocardiales</taxon>
        <taxon>Pseudonocardiaceae</taxon>
        <taxon>Actinocrispum</taxon>
    </lineage>
</organism>
<evidence type="ECO:0000313" key="3">
    <source>
        <dbReference type="EMBL" id="TCO60586.1"/>
    </source>
</evidence>
<comment type="caution">
    <text evidence="3">The sequence shown here is derived from an EMBL/GenBank/DDBJ whole genome shotgun (WGS) entry which is preliminary data.</text>
</comment>
<evidence type="ECO:0000256" key="1">
    <source>
        <dbReference type="SAM" id="MobiDB-lite"/>
    </source>
</evidence>
<dbReference type="PIRSF" id="PIRSF037228">
    <property type="entry name" value="Lant_mod_RumM"/>
    <property type="match status" value="1"/>
</dbReference>
<feature type="region of interest" description="Disordered" evidence="1">
    <location>
        <begin position="463"/>
        <end position="482"/>
    </location>
</feature>
<dbReference type="SUPFAM" id="SSF158745">
    <property type="entry name" value="LanC-like"/>
    <property type="match status" value="1"/>
</dbReference>
<dbReference type="InterPro" id="IPR025410">
    <property type="entry name" value="Lant_dehyd"/>
</dbReference>
<dbReference type="InterPro" id="IPR012341">
    <property type="entry name" value="6hp_glycosidase-like_sf"/>
</dbReference>
<reference evidence="3 4" key="1">
    <citation type="submission" date="2019-03" db="EMBL/GenBank/DDBJ databases">
        <title>Genomic Encyclopedia of Type Strains, Phase IV (KMG-IV): sequencing the most valuable type-strain genomes for metagenomic binning, comparative biology and taxonomic classification.</title>
        <authorList>
            <person name="Goeker M."/>
        </authorList>
    </citation>
    <scope>NUCLEOTIDE SEQUENCE [LARGE SCALE GENOMIC DNA]</scope>
    <source>
        <strain evidence="3 4">DSM 45934</strain>
    </source>
</reference>
<dbReference type="Pfam" id="PF13575">
    <property type="entry name" value="DUF4135"/>
    <property type="match status" value="1"/>
</dbReference>
<dbReference type="SMART" id="SM01260">
    <property type="entry name" value="LANC_like"/>
    <property type="match status" value="1"/>
</dbReference>
<sequence>MRTVTGHSASASPGQGLDIGWWAKGLALSERLVGTGRLVQPRTDHPAHRQVARWRAGYGPAGADRFAERLAGTGLTEDLLAALLAEPAERLAARTARPEWADTVDSAVRAAQPPAAGLPVPADWREAFAIPLRPLVDAAQDQLARQGEGLAHVDVPAVLDTFAAGLRKRLVSLAVRTFVAELNAQRAAGQLVGADGKERFAFFVRRLAEPTNLVALFTAYPVLARLLGQAAGQDVAAHAELLTRFAADRAAIVTTLFDGVDPGRMVSIEAARGDRHGSGRSVAIVVFESGRRVVYRPRDVGTHVWLAEMVDWLNRRVPDLGLRTVTTLARPGYGWLEFVQAAPVQDLAAADRFYRRQGALLALLHILHAGDMHHENLVAAGDTPVLVDVETLFHPDFELTEAPPDAASAMLGHSVQRTALLPMMIVGSHGTADVSGLGGDRGASPYGVLDWEFAGTDRMRITRRPGEFGGGHNRPRLGGRDLDPGEHEAAFLDGFRVGYDAILRHPAEFTGLIQAAADLDVRLIARPTSGYAVLLDETTHPDLLRDAADRDRALDVLWTDSAACPLRWRLSPHELADMWTGNVPLFTTRPDSRDVRTSTGESLPGLLTASGLGQALAKLAAMSEVDLHHQEWIISATLATRLPADGHRGVERVAEPMTGAAANPERLLAASCAIADLIVAKGLTDGGRVNWLGLEYVDNRQWLVLPMGAGLANGYLGVALFLAHLADLSGIHRYGELARRAVDAVPQVLEMAAGRPDLLRLIGSGALNGFGGIAYALARLATLLDDTEIRKWALVAAEHAAIADPHGPADWANGSAGCLAALTAVAAELGESRVAGLARSCADRLVDMDLPDDAGFAFGAAGTAWALAGAAEPDAARAAVERATPFEPAGHGWCSGLAGLAVARAAVDPEPDHIVRAARLLADRPVLRDLSLCHGELGIAEALTVLSAQMPSASVIAAAARRRAGLVLDAIDRYGPTCGTPGAVSSPGLLNGLAGIGYGLLRLGFSDRVPSVLLVRPGYPAENHKPRET</sequence>
<feature type="domain" description="Lantibiotic biosynthesis protein dehydration" evidence="2">
    <location>
        <begin position="220"/>
        <end position="589"/>
    </location>
</feature>
<dbReference type="PRINTS" id="PR01950">
    <property type="entry name" value="LANCSUPER"/>
</dbReference>
<evidence type="ECO:0000259" key="2">
    <source>
        <dbReference type="Pfam" id="PF13575"/>
    </source>
</evidence>
<dbReference type="GO" id="GO:0005975">
    <property type="term" value="P:carbohydrate metabolic process"/>
    <property type="evidence" value="ECO:0007669"/>
    <property type="project" value="InterPro"/>
</dbReference>
<dbReference type="OrthoDB" id="9148343at2"/>
<accession>A0A4R2JTJ5</accession>
<dbReference type="NCBIfam" id="TIGR03897">
    <property type="entry name" value="lanti_2_LanM"/>
    <property type="match status" value="1"/>
</dbReference>
<dbReference type="CDD" id="cd04792">
    <property type="entry name" value="LanM-like"/>
    <property type="match status" value="1"/>
</dbReference>
<evidence type="ECO:0000313" key="4">
    <source>
        <dbReference type="Proteomes" id="UP000295680"/>
    </source>
</evidence>
<dbReference type="Gene3D" id="1.50.10.10">
    <property type="match status" value="1"/>
</dbReference>
<dbReference type="InterPro" id="IPR017146">
    <property type="entry name" value="Lanti_2_LanM"/>
</dbReference>
<gene>
    <name evidence="3" type="ORF">EV192_103161</name>
</gene>
<name>A0A4R2JTJ5_9PSEU</name>
<protein>
    <submittedName>
        <fullName evidence="3">Type 2 lantibiotic biosynthesis protein LanM</fullName>
    </submittedName>
</protein>
<proteinExistence type="predicted"/>
<dbReference type="Proteomes" id="UP000295680">
    <property type="component" value="Unassembled WGS sequence"/>
</dbReference>
<dbReference type="AlphaFoldDB" id="A0A4R2JTJ5"/>
<dbReference type="InterPro" id="IPR007822">
    <property type="entry name" value="LANC-like"/>
</dbReference>
<keyword evidence="4" id="KW-1185">Reference proteome</keyword>
<dbReference type="Pfam" id="PF05147">
    <property type="entry name" value="LANC_like"/>
    <property type="match status" value="1"/>
</dbReference>
<dbReference type="GO" id="GO:0031179">
    <property type="term" value="P:peptide modification"/>
    <property type="evidence" value="ECO:0007669"/>
    <property type="project" value="InterPro"/>
</dbReference>
<dbReference type="EMBL" id="SLWS01000003">
    <property type="protein sequence ID" value="TCO60586.1"/>
    <property type="molecule type" value="Genomic_DNA"/>
</dbReference>